<proteinExistence type="predicted"/>
<dbReference type="AlphaFoldDB" id="A0A0K2VYR8"/>
<reference evidence="2" key="1">
    <citation type="submission" date="2014-08" db="EMBL/GenBank/DDBJ databases">
        <authorList>
            <person name="Edwards T."/>
        </authorList>
    </citation>
    <scope>NUCLEOTIDE SEQUENCE [LARGE SCALE GENOMIC DNA]</scope>
</reference>
<dbReference type="Proteomes" id="UP000182888">
    <property type="component" value="Unassembled WGS sequence"/>
</dbReference>
<dbReference type="EMBL" id="CCND01000015">
    <property type="protein sequence ID" value="CDX57499.1"/>
    <property type="molecule type" value="Genomic_DNA"/>
</dbReference>
<evidence type="ECO:0000313" key="1">
    <source>
        <dbReference type="EMBL" id="CDX57499.1"/>
    </source>
</evidence>
<sequence>MSGATEAGYRPFQYVATWPLSCRRTLGGMTSDSNRAAGFTVEFEGTFGTGSRASRCSQFLPFRDFDITGQDVTRVIELEDVWRVRRTSRVTLAFGTFDDDAHGAASIV</sequence>
<gene>
    <name evidence="1" type="ORF">MPL1032_220028</name>
</gene>
<name>A0A0K2VYR8_MESPL</name>
<protein>
    <submittedName>
        <fullName evidence="1">Uncharacterized protein</fullName>
    </submittedName>
</protein>
<accession>A0A0K2VYR8</accession>
<evidence type="ECO:0000313" key="2">
    <source>
        <dbReference type="Proteomes" id="UP000182888"/>
    </source>
</evidence>
<organism evidence="1 2">
    <name type="scientific">Mesorhizobium plurifarium</name>
    <dbReference type="NCBI Taxonomy" id="69974"/>
    <lineage>
        <taxon>Bacteria</taxon>
        <taxon>Pseudomonadati</taxon>
        <taxon>Pseudomonadota</taxon>
        <taxon>Alphaproteobacteria</taxon>
        <taxon>Hyphomicrobiales</taxon>
        <taxon>Phyllobacteriaceae</taxon>
        <taxon>Mesorhizobium</taxon>
    </lineage>
</organism>